<dbReference type="CDD" id="cd17535">
    <property type="entry name" value="REC_NarL-like"/>
    <property type="match status" value="1"/>
</dbReference>
<dbReference type="Pfam" id="PF00072">
    <property type="entry name" value="Response_reg"/>
    <property type="match status" value="1"/>
</dbReference>
<dbReference type="PROSITE" id="PS50110">
    <property type="entry name" value="RESPONSE_REGULATORY"/>
    <property type="match status" value="1"/>
</dbReference>
<dbReference type="PANTHER" id="PTHR43214:SF41">
    <property type="entry name" value="NITRATE_NITRITE RESPONSE REGULATOR PROTEIN NARP"/>
    <property type="match status" value="1"/>
</dbReference>
<dbReference type="Proteomes" id="UP000319204">
    <property type="component" value="Unassembled WGS sequence"/>
</dbReference>
<dbReference type="CDD" id="cd06170">
    <property type="entry name" value="LuxR_C_like"/>
    <property type="match status" value="1"/>
</dbReference>
<evidence type="ECO:0000259" key="7">
    <source>
        <dbReference type="PROSITE" id="PS50110"/>
    </source>
</evidence>
<dbReference type="SUPFAM" id="SSF46894">
    <property type="entry name" value="C-terminal effector domain of the bipartite response regulators"/>
    <property type="match status" value="1"/>
</dbReference>
<proteinExistence type="predicted"/>
<accession>A0A5N5IVN0</accession>
<dbReference type="OrthoDB" id="1013073at2"/>
<dbReference type="GO" id="GO:0006355">
    <property type="term" value="P:regulation of DNA-templated transcription"/>
    <property type="evidence" value="ECO:0007669"/>
    <property type="project" value="InterPro"/>
</dbReference>
<feature type="domain" description="HTH luxR-type" evidence="6">
    <location>
        <begin position="146"/>
        <end position="211"/>
    </location>
</feature>
<dbReference type="SUPFAM" id="SSF52172">
    <property type="entry name" value="CheY-like"/>
    <property type="match status" value="1"/>
</dbReference>
<keyword evidence="1 5" id="KW-0597">Phosphoprotein</keyword>
<organism evidence="8 9">
    <name type="scientific">Flagellimonas hadalis</name>
    <dbReference type="NCBI Taxonomy" id="2597517"/>
    <lineage>
        <taxon>Bacteria</taxon>
        <taxon>Pseudomonadati</taxon>
        <taxon>Bacteroidota</taxon>
        <taxon>Flavobacteriia</taxon>
        <taxon>Flavobacteriales</taxon>
        <taxon>Flavobacteriaceae</taxon>
        <taxon>Flagellimonas</taxon>
    </lineage>
</organism>
<keyword evidence="3" id="KW-0238">DNA-binding</keyword>
<name>A0A5N5IVN0_9FLAO</name>
<dbReference type="SMART" id="SM00448">
    <property type="entry name" value="REC"/>
    <property type="match status" value="1"/>
</dbReference>
<dbReference type="Pfam" id="PF00196">
    <property type="entry name" value="GerE"/>
    <property type="match status" value="1"/>
</dbReference>
<evidence type="ECO:0000256" key="2">
    <source>
        <dbReference type="ARBA" id="ARBA00023015"/>
    </source>
</evidence>
<dbReference type="GO" id="GO:0000160">
    <property type="term" value="P:phosphorelay signal transduction system"/>
    <property type="evidence" value="ECO:0007669"/>
    <property type="project" value="InterPro"/>
</dbReference>
<evidence type="ECO:0000256" key="1">
    <source>
        <dbReference type="ARBA" id="ARBA00022553"/>
    </source>
</evidence>
<keyword evidence="9" id="KW-1185">Reference proteome</keyword>
<evidence type="ECO:0000313" key="9">
    <source>
        <dbReference type="Proteomes" id="UP000319204"/>
    </source>
</evidence>
<comment type="caution">
    <text evidence="8">The sequence shown here is derived from an EMBL/GenBank/DDBJ whole genome shotgun (WGS) entry which is preliminary data.</text>
</comment>
<dbReference type="InterPro" id="IPR039420">
    <property type="entry name" value="WalR-like"/>
</dbReference>
<evidence type="ECO:0000256" key="3">
    <source>
        <dbReference type="ARBA" id="ARBA00023125"/>
    </source>
</evidence>
<protein>
    <submittedName>
        <fullName evidence="8">Response regulator transcription factor</fullName>
    </submittedName>
</protein>
<dbReference type="AlphaFoldDB" id="A0A5N5IVN0"/>
<dbReference type="InterPro" id="IPR058245">
    <property type="entry name" value="NreC/VraR/RcsB-like_REC"/>
</dbReference>
<dbReference type="InterPro" id="IPR001789">
    <property type="entry name" value="Sig_transdc_resp-reg_receiver"/>
</dbReference>
<keyword evidence="4" id="KW-0804">Transcription</keyword>
<evidence type="ECO:0000256" key="5">
    <source>
        <dbReference type="PROSITE-ProRule" id="PRU00169"/>
    </source>
</evidence>
<sequence>MFNKEIRFLIVDDHFVVRHGTSLILNQAYKKAAIDQVDNICDAISKIKETSYDIFLLDIAFPKGTVQQLLDQIKVFQPRAKTLMFSGLDEEIYALPYLDSGVDGYLHKLSSEEEIIHAVNSILKGNKYLSESVKGKIINRALGQEVHNPLSQLSGRELEVARYLAQGMGNQEICNNLNLQKSTVSTYKNRIFEKLKVKNVVELIAVLNASSGTHGFNG</sequence>
<dbReference type="InterPro" id="IPR016032">
    <property type="entry name" value="Sig_transdc_resp-reg_C-effctor"/>
</dbReference>
<dbReference type="PROSITE" id="PS50043">
    <property type="entry name" value="HTH_LUXR_2"/>
    <property type="match status" value="1"/>
</dbReference>
<evidence type="ECO:0000259" key="6">
    <source>
        <dbReference type="PROSITE" id="PS50043"/>
    </source>
</evidence>
<gene>
    <name evidence="8" type="ORF">FOT42_000425</name>
</gene>
<dbReference type="PANTHER" id="PTHR43214">
    <property type="entry name" value="TWO-COMPONENT RESPONSE REGULATOR"/>
    <property type="match status" value="1"/>
</dbReference>
<evidence type="ECO:0000256" key="4">
    <source>
        <dbReference type="ARBA" id="ARBA00023163"/>
    </source>
</evidence>
<dbReference type="InterPro" id="IPR000792">
    <property type="entry name" value="Tscrpt_reg_LuxR_C"/>
</dbReference>
<dbReference type="PRINTS" id="PR00038">
    <property type="entry name" value="HTHLUXR"/>
</dbReference>
<dbReference type="GO" id="GO:0003677">
    <property type="term" value="F:DNA binding"/>
    <property type="evidence" value="ECO:0007669"/>
    <property type="project" value="UniProtKB-KW"/>
</dbReference>
<feature type="domain" description="Response regulatory" evidence="7">
    <location>
        <begin position="7"/>
        <end position="123"/>
    </location>
</feature>
<evidence type="ECO:0000313" key="8">
    <source>
        <dbReference type="EMBL" id="KAB5491449.1"/>
    </source>
</evidence>
<keyword evidence="2" id="KW-0805">Transcription regulation</keyword>
<dbReference type="SMART" id="SM00421">
    <property type="entry name" value="HTH_LUXR"/>
    <property type="match status" value="1"/>
</dbReference>
<reference evidence="8" key="1">
    <citation type="submission" date="2019-10" db="EMBL/GenBank/DDBJ databases">
        <title>Muricauda hadale sp. nov., a piezophilic bacterium isolated from hadopelagic water of the Mariana Trench.</title>
        <authorList>
            <person name="Wei Y."/>
        </authorList>
    </citation>
    <scope>NUCLEOTIDE SEQUENCE [LARGE SCALE GENOMIC DNA]</scope>
    <source>
        <strain evidence="8">MT-229</strain>
    </source>
</reference>
<dbReference type="InterPro" id="IPR011006">
    <property type="entry name" value="CheY-like_superfamily"/>
</dbReference>
<dbReference type="Gene3D" id="3.40.50.2300">
    <property type="match status" value="1"/>
</dbReference>
<feature type="modified residue" description="4-aspartylphosphate" evidence="5">
    <location>
        <position position="58"/>
    </location>
</feature>
<dbReference type="EMBL" id="VNIK02000001">
    <property type="protein sequence ID" value="KAB5491449.1"/>
    <property type="molecule type" value="Genomic_DNA"/>
</dbReference>